<evidence type="ECO:0000313" key="3">
    <source>
        <dbReference type="Proteomes" id="UP000799537"/>
    </source>
</evidence>
<sequence>MAAMNTLVTSLRFADGDLVIKLSANTSLDILIHKDVVAKHCKTLAPALGKCDIFDKSIDINMPGKITPMKLYSLGLKFVDRTLVLEGQSFQGLLDELYEDADVFDHSVLATADWPDPCGGVSQTGYNAQRNAAHQYLLIFKILYGKKLSGKDFEDITTWVAAAVVRYLHSCESLWAFVAEEPRQTMLLAIKLRDKEIYFHSVRHMIADPERTYWSQLLAQQEVGDRVYVEAWGTRRSQPAGPLSEALSQIQRFVAIGEPAMILGPDVAGEIVTQFGLPRCSTKAIHRHLCKIVEDAAEATKKAFVVKEEKDERGKTVTYRQARHDCCAEYWTYLPWEESKFPWMDEKEWDALLPSSGGLDMTPASKEQLGVVDIQVIEADPEESRDEGSGGPRGVL</sequence>
<dbReference type="Proteomes" id="UP000799537">
    <property type="component" value="Unassembled WGS sequence"/>
</dbReference>
<protein>
    <submittedName>
        <fullName evidence="2">Uncharacterized protein</fullName>
    </submittedName>
</protein>
<name>A0A6A6CMU8_ZASCE</name>
<gene>
    <name evidence="2" type="ORF">M409DRAFT_22288</name>
</gene>
<proteinExistence type="predicted"/>
<feature type="region of interest" description="Disordered" evidence="1">
    <location>
        <begin position="376"/>
        <end position="396"/>
    </location>
</feature>
<evidence type="ECO:0000313" key="2">
    <source>
        <dbReference type="EMBL" id="KAF2167480.1"/>
    </source>
</evidence>
<evidence type="ECO:0000256" key="1">
    <source>
        <dbReference type="SAM" id="MobiDB-lite"/>
    </source>
</evidence>
<organism evidence="2 3">
    <name type="scientific">Zasmidium cellare ATCC 36951</name>
    <dbReference type="NCBI Taxonomy" id="1080233"/>
    <lineage>
        <taxon>Eukaryota</taxon>
        <taxon>Fungi</taxon>
        <taxon>Dikarya</taxon>
        <taxon>Ascomycota</taxon>
        <taxon>Pezizomycotina</taxon>
        <taxon>Dothideomycetes</taxon>
        <taxon>Dothideomycetidae</taxon>
        <taxon>Mycosphaerellales</taxon>
        <taxon>Mycosphaerellaceae</taxon>
        <taxon>Zasmidium</taxon>
    </lineage>
</organism>
<accession>A0A6A6CMU8</accession>
<dbReference type="AlphaFoldDB" id="A0A6A6CMU8"/>
<dbReference type="EMBL" id="ML993593">
    <property type="protein sequence ID" value="KAF2167480.1"/>
    <property type="molecule type" value="Genomic_DNA"/>
</dbReference>
<dbReference type="OrthoDB" id="3896443at2759"/>
<dbReference type="RefSeq" id="XP_033668369.1">
    <property type="nucleotide sequence ID" value="XM_033806269.1"/>
</dbReference>
<dbReference type="GeneID" id="54559541"/>
<reference evidence="2" key="1">
    <citation type="journal article" date="2020" name="Stud. Mycol.">
        <title>101 Dothideomycetes genomes: a test case for predicting lifestyles and emergence of pathogens.</title>
        <authorList>
            <person name="Haridas S."/>
            <person name="Albert R."/>
            <person name="Binder M."/>
            <person name="Bloem J."/>
            <person name="Labutti K."/>
            <person name="Salamov A."/>
            <person name="Andreopoulos B."/>
            <person name="Baker S."/>
            <person name="Barry K."/>
            <person name="Bills G."/>
            <person name="Bluhm B."/>
            <person name="Cannon C."/>
            <person name="Castanera R."/>
            <person name="Culley D."/>
            <person name="Daum C."/>
            <person name="Ezra D."/>
            <person name="Gonzalez J."/>
            <person name="Henrissat B."/>
            <person name="Kuo A."/>
            <person name="Liang C."/>
            <person name="Lipzen A."/>
            <person name="Lutzoni F."/>
            <person name="Magnuson J."/>
            <person name="Mondo S."/>
            <person name="Nolan M."/>
            <person name="Ohm R."/>
            <person name="Pangilinan J."/>
            <person name="Park H.-J."/>
            <person name="Ramirez L."/>
            <person name="Alfaro M."/>
            <person name="Sun H."/>
            <person name="Tritt A."/>
            <person name="Yoshinaga Y."/>
            <person name="Zwiers L.-H."/>
            <person name="Turgeon B."/>
            <person name="Goodwin S."/>
            <person name="Spatafora J."/>
            <person name="Crous P."/>
            <person name="Grigoriev I."/>
        </authorList>
    </citation>
    <scope>NUCLEOTIDE SEQUENCE</scope>
    <source>
        <strain evidence="2">ATCC 36951</strain>
    </source>
</reference>
<keyword evidence="3" id="KW-1185">Reference proteome</keyword>